<feature type="chain" id="PRO_5030593786" description="PEP-CTERM sorting domain-containing protein" evidence="1">
    <location>
        <begin position="25"/>
        <end position="199"/>
    </location>
</feature>
<reference evidence="2 3" key="1">
    <citation type="submission" date="2020-07" db="EMBL/GenBank/DDBJ databases">
        <title>Novel species isolated from subtropical streams in China.</title>
        <authorList>
            <person name="Lu H."/>
        </authorList>
    </citation>
    <scope>NUCLEOTIDE SEQUENCE [LARGE SCALE GENOMIC DNA]</scope>
    <source>
        <strain evidence="2 3">FT3S</strain>
    </source>
</reference>
<gene>
    <name evidence="2" type="ORF">H3H36_04610</name>
</gene>
<dbReference type="Proteomes" id="UP000566711">
    <property type="component" value="Unassembled WGS sequence"/>
</dbReference>
<keyword evidence="1" id="KW-0732">Signal</keyword>
<name>A0A7W2EEU1_9BURK</name>
<sequence length="199" mass="20793">MKLTSFCALTGLLAGLLLAPAARATPFTFTFSATPPGGAITGQPGQLTGWGYDIGNTDTVDWFVPTELSASSFSIGTPDASYFDFPILAPGTRASRAFDAATIAGLYGVQVFAFATPGQSDSGVFTLSGEWWDGDPLAGGRLIQTSDPVTTPFALQVPGAPTLPVPATALLLAAGLGLMGSWGRWGRWQRVYQRSGQQR</sequence>
<evidence type="ECO:0000256" key="1">
    <source>
        <dbReference type="SAM" id="SignalP"/>
    </source>
</evidence>
<dbReference type="RefSeq" id="WP_182214575.1">
    <property type="nucleotide sequence ID" value="NZ_JACEZS010000002.1"/>
</dbReference>
<evidence type="ECO:0008006" key="4">
    <source>
        <dbReference type="Google" id="ProtNLM"/>
    </source>
</evidence>
<evidence type="ECO:0000313" key="2">
    <source>
        <dbReference type="EMBL" id="MBA5604643.1"/>
    </source>
</evidence>
<dbReference type="EMBL" id="JACEZS010000002">
    <property type="protein sequence ID" value="MBA5604643.1"/>
    <property type="molecule type" value="Genomic_DNA"/>
</dbReference>
<accession>A0A7W2EEU1</accession>
<protein>
    <recommendedName>
        <fullName evidence="4">PEP-CTERM sorting domain-containing protein</fullName>
    </recommendedName>
</protein>
<organism evidence="2 3">
    <name type="scientific">Rugamonas fusca</name>
    <dbReference type="NCBI Taxonomy" id="2758568"/>
    <lineage>
        <taxon>Bacteria</taxon>
        <taxon>Pseudomonadati</taxon>
        <taxon>Pseudomonadota</taxon>
        <taxon>Betaproteobacteria</taxon>
        <taxon>Burkholderiales</taxon>
        <taxon>Oxalobacteraceae</taxon>
        <taxon>Telluria group</taxon>
        <taxon>Rugamonas</taxon>
    </lineage>
</organism>
<dbReference type="AlphaFoldDB" id="A0A7W2EEU1"/>
<keyword evidence="3" id="KW-1185">Reference proteome</keyword>
<proteinExistence type="predicted"/>
<comment type="caution">
    <text evidence="2">The sequence shown here is derived from an EMBL/GenBank/DDBJ whole genome shotgun (WGS) entry which is preliminary data.</text>
</comment>
<evidence type="ECO:0000313" key="3">
    <source>
        <dbReference type="Proteomes" id="UP000566711"/>
    </source>
</evidence>
<feature type="signal peptide" evidence="1">
    <location>
        <begin position="1"/>
        <end position="24"/>
    </location>
</feature>